<dbReference type="AlphaFoldDB" id="A0A518B699"/>
<evidence type="ECO:0000259" key="1">
    <source>
        <dbReference type="SMART" id="SM00014"/>
    </source>
</evidence>
<dbReference type="Pfam" id="PF01569">
    <property type="entry name" value="PAP2"/>
    <property type="match status" value="1"/>
</dbReference>
<proteinExistence type="predicted"/>
<keyword evidence="3" id="KW-1185">Reference proteome</keyword>
<dbReference type="KEGG" id="knv:Pan216_33190"/>
<evidence type="ECO:0000313" key="2">
    <source>
        <dbReference type="EMBL" id="QDU62452.1"/>
    </source>
</evidence>
<dbReference type="SMART" id="SM00014">
    <property type="entry name" value="acidPPc"/>
    <property type="match status" value="1"/>
</dbReference>
<sequence length="286" mass="30789">MTPPVGRELPTRDSRIVLLLVCLAVLIAPWSTSVAEEIVDWEEVPVVDEPSAEWLPTCPSPRLRDDLRAYPHSLWEDTKSIVTLKNGLLLGAGGGLAAYSANNWDAEVRQNTADHARRWGGFNNVFDVIGHPGTQAGIGATLYGTSLITDNVPQHEFSCAWLSSLIITDASVAVLKSAWNTRRPDGGSGGFPSGHTASSFASAAVIEEYHGPWIGLGAYTVAGLVSWQRIDGRKHDLSDVIFGAVLGYVVGKSVAKGHLQRHESLCLQPYVDHEQGVSGLAIEGRF</sequence>
<dbReference type="Proteomes" id="UP000317093">
    <property type="component" value="Chromosome"/>
</dbReference>
<dbReference type="InterPro" id="IPR000326">
    <property type="entry name" value="PAP2/HPO"/>
</dbReference>
<dbReference type="Gene3D" id="1.20.144.10">
    <property type="entry name" value="Phosphatidic acid phosphatase type 2/haloperoxidase"/>
    <property type="match status" value="1"/>
</dbReference>
<dbReference type="EMBL" id="CP036279">
    <property type="protein sequence ID" value="QDU62452.1"/>
    <property type="molecule type" value="Genomic_DNA"/>
</dbReference>
<protein>
    <submittedName>
        <fullName evidence="2">PAP2 superfamily protein</fullName>
    </submittedName>
</protein>
<organism evidence="2 3">
    <name type="scientific">Kolteria novifilia</name>
    <dbReference type="NCBI Taxonomy" id="2527975"/>
    <lineage>
        <taxon>Bacteria</taxon>
        <taxon>Pseudomonadati</taxon>
        <taxon>Planctomycetota</taxon>
        <taxon>Planctomycetia</taxon>
        <taxon>Kolteriales</taxon>
        <taxon>Kolteriaceae</taxon>
        <taxon>Kolteria</taxon>
    </lineage>
</organism>
<reference evidence="2 3" key="1">
    <citation type="submission" date="2019-02" db="EMBL/GenBank/DDBJ databases">
        <title>Deep-cultivation of Planctomycetes and their phenomic and genomic characterization uncovers novel biology.</title>
        <authorList>
            <person name="Wiegand S."/>
            <person name="Jogler M."/>
            <person name="Boedeker C."/>
            <person name="Pinto D."/>
            <person name="Vollmers J."/>
            <person name="Rivas-Marin E."/>
            <person name="Kohn T."/>
            <person name="Peeters S.H."/>
            <person name="Heuer A."/>
            <person name="Rast P."/>
            <person name="Oberbeckmann S."/>
            <person name="Bunk B."/>
            <person name="Jeske O."/>
            <person name="Meyerdierks A."/>
            <person name="Storesund J.E."/>
            <person name="Kallscheuer N."/>
            <person name="Luecker S."/>
            <person name="Lage O.M."/>
            <person name="Pohl T."/>
            <person name="Merkel B.J."/>
            <person name="Hornburger P."/>
            <person name="Mueller R.-W."/>
            <person name="Bruemmer F."/>
            <person name="Labrenz M."/>
            <person name="Spormann A.M."/>
            <person name="Op den Camp H."/>
            <person name="Overmann J."/>
            <person name="Amann R."/>
            <person name="Jetten M.S.M."/>
            <person name="Mascher T."/>
            <person name="Medema M.H."/>
            <person name="Devos D.P."/>
            <person name="Kaster A.-K."/>
            <person name="Ovreas L."/>
            <person name="Rohde M."/>
            <person name="Galperin M.Y."/>
            <person name="Jogler C."/>
        </authorList>
    </citation>
    <scope>NUCLEOTIDE SEQUENCE [LARGE SCALE GENOMIC DNA]</scope>
    <source>
        <strain evidence="2 3">Pan216</strain>
    </source>
</reference>
<dbReference type="OrthoDB" id="9780507at2"/>
<dbReference type="RefSeq" id="WP_145259214.1">
    <property type="nucleotide sequence ID" value="NZ_CP036279.1"/>
</dbReference>
<name>A0A518B699_9BACT</name>
<dbReference type="SUPFAM" id="SSF48317">
    <property type="entry name" value="Acid phosphatase/Vanadium-dependent haloperoxidase"/>
    <property type="match status" value="1"/>
</dbReference>
<accession>A0A518B699</accession>
<evidence type="ECO:0000313" key="3">
    <source>
        <dbReference type="Proteomes" id="UP000317093"/>
    </source>
</evidence>
<feature type="domain" description="Phosphatidic acid phosphatase type 2/haloperoxidase" evidence="1">
    <location>
        <begin position="161"/>
        <end position="255"/>
    </location>
</feature>
<gene>
    <name evidence="2" type="ORF">Pan216_33190</name>
</gene>
<dbReference type="InterPro" id="IPR036938">
    <property type="entry name" value="PAP2/HPO_sf"/>
</dbReference>